<evidence type="ECO:0000256" key="6">
    <source>
        <dbReference type="SAM" id="Phobius"/>
    </source>
</evidence>
<evidence type="ECO:0000313" key="8">
    <source>
        <dbReference type="Proteomes" id="UP001596042"/>
    </source>
</evidence>
<feature type="transmembrane region" description="Helical" evidence="6">
    <location>
        <begin position="21"/>
        <end position="44"/>
    </location>
</feature>
<dbReference type="Pfam" id="PF11700">
    <property type="entry name" value="ATG22"/>
    <property type="match status" value="1"/>
</dbReference>
<accession>A0ABV9H3Z4</accession>
<feature type="transmembrane region" description="Helical" evidence="6">
    <location>
        <begin position="114"/>
        <end position="133"/>
    </location>
</feature>
<sequence>MQNQAVLYQANAEKRGIWGWIFFDWAAQPFFTVVTTFIFGPYFVSRMAENPAEGQAAWAYGIAAAGFMIAILSPILGIVSDKTGARKPWIASFAVLKIISLSLLWFAVPGASLFWVLVAFAIAMISAEFSVVFNDAMMPRLVPAQDIGKVSNIAWGLGYLGGMIALIFVVTCLAASPETGLTIIGIKPLFGLDPADGADARITGPLSALWYFIFIMPMFLFTPDAEKGEPLKQALRSGIAELCSVLREIAGRSGIMRFLIARLIYQDGVNAVLALGAGYAASLFGWSITEVGIYGMILNVIAIFSCLAASRLDSRHGSKAIVLMALFLLFLATVGIISTTKDSTLFGLIHFVASDGTGLFATPAEHTFLFYGLMIGAAFGPVQASSRSWFARSITAKEAGRYFGIYALAGRVTSFAAPFLVATITAMTGSAAIGMSVLVLFFAVGLICAAITPYPANKA</sequence>
<dbReference type="InterPro" id="IPR036259">
    <property type="entry name" value="MFS_trans_sf"/>
</dbReference>
<dbReference type="InterPro" id="IPR050495">
    <property type="entry name" value="ATG22/LtaA_families"/>
</dbReference>
<dbReference type="SUPFAM" id="SSF103473">
    <property type="entry name" value="MFS general substrate transporter"/>
    <property type="match status" value="1"/>
</dbReference>
<feature type="transmembrane region" description="Helical" evidence="6">
    <location>
        <begin position="89"/>
        <end position="108"/>
    </location>
</feature>
<dbReference type="Proteomes" id="UP001596042">
    <property type="component" value="Unassembled WGS sequence"/>
</dbReference>
<protein>
    <submittedName>
        <fullName evidence="7">MFS transporter</fullName>
    </submittedName>
</protein>
<keyword evidence="4 6" id="KW-1133">Transmembrane helix</keyword>
<feature type="transmembrane region" description="Helical" evidence="6">
    <location>
        <begin position="56"/>
        <end position="77"/>
    </location>
</feature>
<keyword evidence="8" id="KW-1185">Reference proteome</keyword>
<feature type="transmembrane region" description="Helical" evidence="6">
    <location>
        <begin position="402"/>
        <end position="426"/>
    </location>
</feature>
<dbReference type="Gene3D" id="1.20.1250.20">
    <property type="entry name" value="MFS general substrate transporter like domains"/>
    <property type="match status" value="1"/>
</dbReference>
<evidence type="ECO:0000256" key="4">
    <source>
        <dbReference type="ARBA" id="ARBA00022989"/>
    </source>
</evidence>
<organism evidence="7 8">
    <name type="scientific">Daeguia caeni</name>
    <dbReference type="NCBI Taxonomy" id="439612"/>
    <lineage>
        <taxon>Bacteria</taxon>
        <taxon>Pseudomonadati</taxon>
        <taxon>Pseudomonadota</taxon>
        <taxon>Alphaproteobacteria</taxon>
        <taxon>Hyphomicrobiales</taxon>
        <taxon>Brucellaceae</taxon>
        <taxon>Daeguia</taxon>
    </lineage>
</organism>
<dbReference type="PANTHER" id="PTHR23519">
    <property type="entry name" value="AUTOPHAGY-RELATED PROTEIN 22"/>
    <property type="match status" value="1"/>
</dbReference>
<feature type="transmembrane region" description="Helical" evidence="6">
    <location>
        <begin position="432"/>
        <end position="454"/>
    </location>
</feature>
<feature type="transmembrane region" description="Helical" evidence="6">
    <location>
        <begin position="321"/>
        <end position="338"/>
    </location>
</feature>
<feature type="transmembrane region" description="Helical" evidence="6">
    <location>
        <begin position="202"/>
        <end position="222"/>
    </location>
</feature>
<feature type="transmembrane region" description="Helical" evidence="6">
    <location>
        <begin position="368"/>
        <end position="390"/>
    </location>
</feature>
<evidence type="ECO:0000256" key="3">
    <source>
        <dbReference type="ARBA" id="ARBA00022692"/>
    </source>
</evidence>
<dbReference type="EMBL" id="JBHSEL010000001">
    <property type="protein sequence ID" value="MFC4623755.1"/>
    <property type="molecule type" value="Genomic_DNA"/>
</dbReference>
<proteinExistence type="predicted"/>
<dbReference type="RefSeq" id="WP_374829770.1">
    <property type="nucleotide sequence ID" value="NZ_JBHEEZ010000002.1"/>
</dbReference>
<name>A0ABV9H3Z4_9HYPH</name>
<keyword evidence="2" id="KW-0813">Transport</keyword>
<feature type="transmembrane region" description="Helical" evidence="6">
    <location>
        <begin position="153"/>
        <end position="176"/>
    </location>
</feature>
<dbReference type="PANTHER" id="PTHR23519:SF1">
    <property type="entry name" value="AUTOPHAGY-RELATED PROTEIN 22"/>
    <property type="match status" value="1"/>
</dbReference>
<reference evidence="8" key="1">
    <citation type="journal article" date="2019" name="Int. J. Syst. Evol. Microbiol.">
        <title>The Global Catalogue of Microorganisms (GCM) 10K type strain sequencing project: providing services to taxonomists for standard genome sequencing and annotation.</title>
        <authorList>
            <consortium name="The Broad Institute Genomics Platform"/>
            <consortium name="The Broad Institute Genome Sequencing Center for Infectious Disease"/>
            <person name="Wu L."/>
            <person name="Ma J."/>
        </authorList>
    </citation>
    <scope>NUCLEOTIDE SEQUENCE [LARGE SCALE GENOMIC DNA]</scope>
    <source>
        <strain evidence="8">CGMCC 1.15731</strain>
    </source>
</reference>
<evidence type="ECO:0000313" key="7">
    <source>
        <dbReference type="EMBL" id="MFC4623755.1"/>
    </source>
</evidence>
<comment type="subcellular location">
    <subcellularLocation>
        <location evidence="1">Endomembrane system</location>
        <topology evidence="1">Multi-pass membrane protein</topology>
    </subcellularLocation>
</comment>
<dbReference type="InterPro" id="IPR024671">
    <property type="entry name" value="Atg22-like"/>
</dbReference>
<feature type="transmembrane region" description="Helical" evidence="6">
    <location>
        <begin position="263"/>
        <end position="285"/>
    </location>
</feature>
<comment type="caution">
    <text evidence="7">The sequence shown here is derived from an EMBL/GenBank/DDBJ whole genome shotgun (WGS) entry which is preliminary data.</text>
</comment>
<keyword evidence="5 6" id="KW-0472">Membrane</keyword>
<evidence type="ECO:0000256" key="2">
    <source>
        <dbReference type="ARBA" id="ARBA00022448"/>
    </source>
</evidence>
<gene>
    <name evidence="7" type="ORF">ACFO1V_00660</name>
</gene>
<feature type="transmembrane region" description="Helical" evidence="6">
    <location>
        <begin position="291"/>
        <end position="309"/>
    </location>
</feature>
<evidence type="ECO:0000256" key="1">
    <source>
        <dbReference type="ARBA" id="ARBA00004127"/>
    </source>
</evidence>
<keyword evidence="3 6" id="KW-0812">Transmembrane</keyword>
<evidence type="ECO:0000256" key="5">
    <source>
        <dbReference type="ARBA" id="ARBA00023136"/>
    </source>
</evidence>